<evidence type="ECO:0000313" key="3">
    <source>
        <dbReference type="Proteomes" id="UP001164020"/>
    </source>
</evidence>
<dbReference type="EMBL" id="CP114029">
    <property type="protein sequence ID" value="WAP67569.1"/>
    <property type="molecule type" value="Genomic_DNA"/>
</dbReference>
<evidence type="ECO:0000313" key="2">
    <source>
        <dbReference type="EMBL" id="WAP67569.1"/>
    </source>
</evidence>
<evidence type="ECO:0000256" key="1">
    <source>
        <dbReference type="SAM" id="MobiDB-lite"/>
    </source>
</evidence>
<accession>A0ABY7BVP5</accession>
<gene>
    <name evidence="2" type="ORF">OH818_18980</name>
</gene>
<feature type="compositionally biased region" description="Polar residues" evidence="1">
    <location>
        <begin position="1"/>
        <end position="10"/>
    </location>
</feature>
<dbReference type="InterPro" id="IPR027417">
    <property type="entry name" value="P-loop_NTPase"/>
</dbReference>
<proteinExistence type="predicted"/>
<feature type="region of interest" description="Disordered" evidence="1">
    <location>
        <begin position="1"/>
        <end position="27"/>
    </location>
</feature>
<protein>
    <recommendedName>
        <fullName evidence="4">Sulfotransferase family protein</fullName>
    </recommendedName>
</protein>
<dbReference type="Proteomes" id="UP001164020">
    <property type="component" value="Chromosome"/>
</dbReference>
<sequence>MQALRKSSFTFRRPAGIPFSTPSPPNPFGPSISDAAPRLDLATPHLSACDLIGGHFPYHVFRSRLGPARYFAILRDPLERLISAAGHARRPDMDIATLSPALRLLRTIPLRHFVDRKEGITELRLQHWMLTGSSHPSSELMEQRLEEITVGTLEGMDRYLSNRGQFLDVAFADFPRLNVTPKRSTLVPPEEIEELVSTHGDLFEDAQDLYRMVRRQEVGGSEDTTLAPLG</sequence>
<reference evidence="2" key="1">
    <citation type="submission" date="2022-12" db="EMBL/GenBank/DDBJ databases">
        <title>Jiella pelagia sp. nov., isolated from phosphonate enriched culture of Northwest Pacific surface seawater.</title>
        <authorList>
            <person name="Shin D.Y."/>
            <person name="Hwang C.Y."/>
        </authorList>
    </citation>
    <scope>NUCLEOTIDE SEQUENCE</scope>
    <source>
        <strain evidence="2">HL-NP1</strain>
    </source>
</reference>
<name>A0ABY7BVP5_9HYPH</name>
<evidence type="ECO:0008006" key="4">
    <source>
        <dbReference type="Google" id="ProtNLM"/>
    </source>
</evidence>
<organism evidence="2 3">
    <name type="scientific">Jiella pelagia</name>
    <dbReference type="NCBI Taxonomy" id="2986949"/>
    <lineage>
        <taxon>Bacteria</taxon>
        <taxon>Pseudomonadati</taxon>
        <taxon>Pseudomonadota</taxon>
        <taxon>Alphaproteobacteria</taxon>
        <taxon>Hyphomicrobiales</taxon>
        <taxon>Aurantimonadaceae</taxon>
        <taxon>Jiella</taxon>
    </lineage>
</organism>
<keyword evidence="3" id="KW-1185">Reference proteome</keyword>
<dbReference type="Gene3D" id="3.40.50.300">
    <property type="entry name" value="P-loop containing nucleotide triphosphate hydrolases"/>
    <property type="match status" value="1"/>
</dbReference>